<comment type="caution">
    <text evidence="12">The sequence shown here is derived from an EMBL/GenBank/DDBJ whole genome shotgun (WGS) entry which is preliminary data.</text>
</comment>
<dbReference type="PRINTS" id="PR01333">
    <property type="entry name" value="2POREKCHANEL"/>
</dbReference>
<dbReference type="Gene3D" id="1.10.287.70">
    <property type="match status" value="2"/>
</dbReference>
<evidence type="ECO:0000256" key="9">
    <source>
        <dbReference type="SAM" id="MobiDB-lite"/>
    </source>
</evidence>
<dbReference type="GO" id="GO:0015271">
    <property type="term" value="F:outward rectifier potassium channel activity"/>
    <property type="evidence" value="ECO:0007669"/>
    <property type="project" value="TreeGrafter"/>
</dbReference>
<gene>
    <name evidence="12" type="ORF">B0T10DRAFT_522351</name>
</gene>
<feature type="transmembrane region" description="Helical" evidence="10">
    <location>
        <begin position="428"/>
        <end position="447"/>
    </location>
</feature>
<feature type="transmembrane region" description="Helical" evidence="10">
    <location>
        <begin position="92"/>
        <end position="112"/>
    </location>
</feature>
<evidence type="ECO:0000256" key="4">
    <source>
        <dbReference type="ARBA" id="ARBA00022989"/>
    </source>
</evidence>
<feature type="region of interest" description="Disordered" evidence="9">
    <location>
        <begin position="685"/>
        <end position="709"/>
    </location>
</feature>
<dbReference type="InterPro" id="IPR013099">
    <property type="entry name" value="K_chnl_dom"/>
</dbReference>
<feature type="transmembrane region" description="Helical" evidence="10">
    <location>
        <begin position="124"/>
        <end position="148"/>
    </location>
</feature>
<dbReference type="Proteomes" id="UP000777438">
    <property type="component" value="Unassembled WGS sequence"/>
</dbReference>
<feature type="domain" description="Potassium channel" evidence="11">
    <location>
        <begin position="376"/>
        <end position="451"/>
    </location>
</feature>
<name>A0A9P8VSB4_9HYPO</name>
<accession>A0A9P8VSB4</accession>
<feature type="transmembrane region" description="Helical" evidence="10">
    <location>
        <begin position="366"/>
        <end position="387"/>
    </location>
</feature>
<evidence type="ECO:0000259" key="11">
    <source>
        <dbReference type="Pfam" id="PF07885"/>
    </source>
</evidence>
<feature type="domain" description="Potassium channel" evidence="11">
    <location>
        <begin position="215"/>
        <end position="288"/>
    </location>
</feature>
<evidence type="ECO:0000256" key="5">
    <source>
        <dbReference type="ARBA" id="ARBA00023065"/>
    </source>
</evidence>
<keyword evidence="13" id="KW-1185">Reference proteome</keyword>
<evidence type="ECO:0000256" key="2">
    <source>
        <dbReference type="ARBA" id="ARBA00022448"/>
    </source>
</evidence>
<keyword evidence="5 8" id="KW-0406">Ion transport</keyword>
<dbReference type="AlphaFoldDB" id="A0A9P8VSB4"/>
<sequence>MALKDDANLAENIDQEALAVGSYASREKRFQNVDAQLESSRWWFLSSAFPMIAGTLGPVASAFSICALVEPWRQHLVPGGDIQDATSVPDPSWLAIVDAIQLLVGITSNLFLLLTMARRVRFSLALPITIIGWYASAICRASLSATAARPLLKDIEFPQNELILSQSFYYGMWAAILYFVDASLLAITFWGASTGHYRKDFILTVTQRTLMLQTIMLLIYLLLGAFIFSKIESWNYLDAVYWTVVTLFTVGFGDYYPTTDLGRALLIPYALVGIITMGLVISSVRNLILEYGRRCIVARMDDRKRRKMIRAILRSGDDKTLEPIRTEFETSPTQSNKAPANEFERRKAEFALMRKIQAKSSSRRRWIAMAISTFSWLVLWLVGAVIFEKAEKPYQSWSYFDAVYFCFEAWTTIGYGDLTPISNAGRSFYVFWSLLALPTMTVLISHASDTVVRIIRDGTLLLGNVTILPNERGFVGNMKHIISKITFGKAFPLYRNSLSLELAVSSKNIDQRLPGIMAESHEQTLQDSYRGCPSASVVNQGVSQNSGPQRTSAASTIISRVRCNHRDKLPTGTDLHLLLVSELQVIATHLKESKPHRYTFDEWSWFLRLIGEDEHSPQTHCKVKLKGKRQDPNDEDSDRGLTWSWVGNRSPLIGSQEESEWILGSLIARLQESLLAEKRRQLGSSAKVAHQAAQGVQDFDGGGDVEKRR</sequence>
<keyword evidence="3 8" id="KW-0812">Transmembrane</keyword>
<dbReference type="GO" id="GO:0030322">
    <property type="term" value="P:stabilization of membrane potential"/>
    <property type="evidence" value="ECO:0007669"/>
    <property type="project" value="TreeGrafter"/>
</dbReference>
<keyword evidence="4 10" id="KW-1133">Transmembrane helix</keyword>
<evidence type="ECO:0000313" key="12">
    <source>
        <dbReference type="EMBL" id="KAH6873792.1"/>
    </source>
</evidence>
<evidence type="ECO:0000256" key="3">
    <source>
        <dbReference type="ARBA" id="ARBA00022692"/>
    </source>
</evidence>
<dbReference type="OrthoDB" id="297496at2759"/>
<organism evidence="12 13">
    <name type="scientific">Thelonectria olida</name>
    <dbReference type="NCBI Taxonomy" id="1576542"/>
    <lineage>
        <taxon>Eukaryota</taxon>
        <taxon>Fungi</taxon>
        <taxon>Dikarya</taxon>
        <taxon>Ascomycota</taxon>
        <taxon>Pezizomycotina</taxon>
        <taxon>Sordariomycetes</taxon>
        <taxon>Hypocreomycetidae</taxon>
        <taxon>Hypocreales</taxon>
        <taxon>Nectriaceae</taxon>
        <taxon>Thelonectria</taxon>
    </lineage>
</organism>
<keyword evidence="6 10" id="KW-0472">Membrane</keyword>
<evidence type="ECO:0000256" key="8">
    <source>
        <dbReference type="RuleBase" id="RU003857"/>
    </source>
</evidence>
<dbReference type="InterPro" id="IPR003280">
    <property type="entry name" value="2pore_dom_K_chnl"/>
</dbReference>
<feature type="transmembrane region" description="Helical" evidence="10">
    <location>
        <begin position="266"/>
        <end position="284"/>
    </location>
</feature>
<keyword evidence="7 8" id="KW-0407">Ion channel</keyword>
<comment type="subcellular location">
    <subcellularLocation>
        <location evidence="1">Membrane</location>
        <topology evidence="1">Multi-pass membrane protein</topology>
    </subcellularLocation>
</comment>
<comment type="similarity">
    <text evidence="8">Belongs to the two pore domain potassium channel (TC 1.A.1.8) family.</text>
</comment>
<keyword evidence="2 8" id="KW-0813">Transport</keyword>
<dbReference type="PANTHER" id="PTHR11003">
    <property type="entry name" value="POTASSIUM CHANNEL, SUBFAMILY K"/>
    <property type="match status" value="1"/>
</dbReference>
<reference evidence="12 13" key="1">
    <citation type="journal article" date="2021" name="Nat. Commun.">
        <title>Genetic determinants of endophytism in the Arabidopsis root mycobiome.</title>
        <authorList>
            <person name="Mesny F."/>
            <person name="Miyauchi S."/>
            <person name="Thiergart T."/>
            <person name="Pickel B."/>
            <person name="Atanasova L."/>
            <person name="Karlsson M."/>
            <person name="Huettel B."/>
            <person name="Barry K.W."/>
            <person name="Haridas S."/>
            <person name="Chen C."/>
            <person name="Bauer D."/>
            <person name="Andreopoulos W."/>
            <person name="Pangilinan J."/>
            <person name="LaButti K."/>
            <person name="Riley R."/>
            <person name="Lipzen A."/>
            <person name="Clum A."/>
            <person name="Drula E."/>
            <person name="Henrissat B."/>
            <person name="Kohler A."/>
            <person name="Grigoriev I.V."/>
            <person name="Martin F.M."/>
            <person name="Hacquard S."/>
        </authorList>
    </citation>
    <scope>NUCLEOTIDE SEQUENCE [LARGE SCALE GENOMIC DNA]</scope>
    <source>
        <strain evidence="12 13">MPI-CAGE-CH-0241</strain>
    </source>
</reference>
<feature type="transmembrane region" description="Helical" evidence="10">
    <location>
        <begin position="210"/>
        <end position="228"/>
    </location>
</feature>
<evidence type="ECO:0000256" key="6">
    <source>
        <dbReference type="ARBA" id="ARBA00023136"/>
    </source>
</evidence>
<evidence type="ECO:0000256" key="10">
    <source>
        <dbReference type="SAM" id="Phobius"/>
    </source>
</evidence>
<dbReference type="GO" id="GO:0005886">
    <property type="term" value="C:plasma membrane"/>
    <property type="evidence" value="ECO:0007669"/>
    <property type="project" value="TreeGrafter"/>
</dbReference>
<evidence type="ECO:0000256" key="7">
    <source>
        <dbReference type="ARBA" id="ARBA00023303"/>
    </source>
</evidence>
<protein>
    <recommendedName>
        <fullName evidence="11">Potassium channel domain-containing protein</fullName>
    </recommendedName>
</protein>
<dbReference type="Pfam" id="PF07885">
    <property type="entry name" value="Ion_trans_2"/>
    <property type="match status" value="2"/>
</dbReference>
<dbReference type="SUPFAM" id="SSF81324">
    <property type="entry name" value="Voltage-gated potassium channels"/>
    <property type="match status" value="2"/>
</dbReference>
<dbReference type="PANTHER" id="PTHR11003:SF301">
    <property type="entry name" value="POTASSIUM CHANNEL PROTEIN"/>
    <property type="match status" value="1"/>
</dbReference>
<feature type="transmembrane region" description="Helical" evidence="10">
    <location>
        <begin position="48"/>
        <end position="72"/>
    </location>
</feature>
<dbReference type="GO" id="GO:0022841">
    <property type="term" value="F:potassium ion leak channel activity"/>
    <property type="evidence" value="ECO:0007669"/>
    <property type="project" value="TreeGrafter"/>
</dbReference>
<evidence type="ECO:0000313" key="13">
    <source>
        <dbReference type="Proteomes" id="UP000777438"/>
    </source>
</evidence>
<evidence type="ECO:0000256" key="1">
    <source>
        <dbReference type="ARBA" id="ARBA00004141"/>
    </source>
</evidence>
<proteinExistence type="inferred from homology"/>
<dbReference type="EMBL" id="JAGPYM010000044">
    <property type="protein sequence ID" value="KAH6873792.1"/>
    <property type="molecule type" value="Genomic_DNA"/>
</dbReference>
<feature type="transmembrane region" description="Helical" evidence="10">
    <location>
        <begin position="168"/>
        <end position="190"/>
    </location>
</feature>
<feature type="transmembrane region" description="Helical" evidence="10">
    <location>
        <begin position="399"/>
        <end position="416"/>
    </location>
</feature>